<comment type="caution">
    <text evidence="3">The sequence shown here is derived from an EMBL/GenBank/DDBJ whole genome shotgun (WGS) entry which is preliminary data.</text>
</comment>
<organism evidence="3 4">
    <name type="scientific">Orchesella cincta</name>
    <name type="common">Springtail</name>
    <name type="synonym">Podura cincta</name>
    <dbReference type="NCBI Taxonomy" id="48709"/>
    <lineage>
        <taxon>Eukaryota</taxon>
        <taxon>Metazoa</taxon>
        <taxon>Ecdysozoa</taxon>
        <taxon>Arthropoda</taxon>
        <taxon>Hexapoda</taxon>
        <taxon>Collembola</taxon>
        <taxon>Entomobryomorpha</taxon>
        <taxon>Entomobryoidea</taxon>
        <taxon>Orchesellidae</taxon>
        <taxon>Orchesellinae</taxon>
        <taxon>Orchesella</taxon>
    </lineage>
</organism>
<feature type="region of interest" description="Disordered" evidence="1">
    <location>
        <begin position="59"/>
        <end position="93"/>
    </location>
</feature>
<accession>A0A1D2M3Z1</accession>
<dbReference type="AlphaFoldDB" id="A0A1D2M3Z1"/>
<dbReference type="Proteomes" id="UP000094527">
    <property type="component" value="Unassembled WGS sequence"/>
</dbReference>
<gene>
    <name evidence="3" type="ORF">Ocin01_19028</name>
</gene>
<evidence type="ECO:0000313" key="4">
    <source>
        <dbReference type="Proteomes" id="UP000094527"/>
    </source>
</evidence>
<reference evidence="3 4" key="1">
    <citation type="journal article" date="2016" name="Genome Biol. Evol.">
        <title>Gene Family Evolution Reflects Adaptation to Soil Environmental Stressors in the Genome of the Collembolan Orchesella cincta.</title>
        <authorList>
            <person name="Faddeeva-Vakhrusheva A."/>
            <person name="Derks M.F."/>
            <person name="Anvar S.Y."/>
            <person name="Agamennone V."/>
            <person name="Suring W."/>
            <person name="Smit S."/>
            <person name="van Straalen N.M."/>
            <person name="Roelofs D."/>
        </authorList>
    </citation>
    <scope>NUCLEOTIDE SEQUENCE [LARGE SCALE GENOMIC DNA]</scope>
    <source>
        <tissue evidence="3">Mixed pool</tissue>
    </source>
</reference>
<feature type="region of interest" description="Disordered" evidence="1">
    <location>
        <begin position="1"/>
        <end position="36"/>
    </location>
</feature>
<feature type="compositionally biased region" description="Low complexity" evidence="1">
    <location>
        <begin position="59"/>
        <end position="71"/>
    </location>
</feature>
<sequence>MPKTKTKPTPVLSRSSSESSLLSIPSPTDESSYDVSKAEEKVKQKINKHAELVRKAAAVSKVAKPSTSKASGSRAKQWGATRGAKQNEAAASKARRIRKIPALMSPLTAIQILSLFLLKMSKNFRKKN</sequence>
<evidence type="ECO:0000256" key="2">
    <source>
        <dbReference type="SAM" id="Phobius"/>
    </source>
</evidence>
<keyword evidence="2" id="KW-0472">Membrane</keyword>
<keyword evidence="2" id="KW-1133">Transmembrane helix</keyword>
<keyword evidence="2" id="KW-0812">Transmembrane</keyword>
<evidence type="ECO:0000256" key="1">
    <source>
        <dbReference type="SAM" id="MobiDB-lite"/>
    </source>
</evidence>
<name>A0A1D2M3Z1_ORCCI</name>
<protein>
    <submittedName>
        <fullName evidence="3">Uncharacterized protein</fullName>
    </submittedName>
</protein>
<proteinExistence type="predicted"/>
<keyword evidence="4" id="KW-1185">Reference proteome</keyword>
<dbReference type="EMBL" id="LJIJ01004902">
    <property type="protein sequence ID" value="ODM87654.1"/>
    <property type="molecule type" value="Genomic_DNA"/>
</dbReference>
<feature type="compositionally biased region" description="Low complexity" evidence="1">
    <location>
        <begin position="10"/>
        <end position="27"/>
    </location>
</feature>
<evidence type="ECO:0000313" key="3">
    <source>
        <dbReference type="EMBL" id="ODM87654.1"/>
    </source>
</evidence>
<feature type="transmembrane region" description="Helical" evidence="2">
    <location>
        <begin position="100"/>
        <end position="118"/>
    </location>
</feature>